<dbReference type="Ensembl" id="ENSACAT00000014280.2">
    <property type="protein sequence ID" value="ENSACAP00000040033.1"/>
    <property type="gene ID" value="ENSACAG00000014264.2"/>
</dbReference>
<evidence type="ECO:0000313" key="6">
    <source>
        <dbReference type="Proteomes" id="UP000001646"/>
    </source>
</evidence>
<dbReference type="GeneTree" id="ENSGT01020000230401"/>
<keyword evidence="4" id="KW-0143">Chaperone</keyword>
<evidence type="ECO:0000256" key="2">
    <source>
        <dbReference type="ARBA" id="ARBA00022741"/>
    </source>
</evidence>
<dbReference type="InParanoid" id="A0A803TXU3"/>
<evidence type="ECO:0000256" key="4">
    <source>
        <dbReference type="ARBA" id="ARBA00023186"/>
    </source>
</evidence>
<dbReference type="GO" id="GO:0016887">
    <property type="term" value="F:ATP hydrolysis activity"/>
    <property type="evidence" value="ECO:0007669"/>
    <property type="project" value="InterPro"/>
</dbReference>
<dbReference type="GO" id="GO:0005524">
    <property type="term" value="F:ATP binding"/>
    <property type="evidence" value="ECO:0007669"/>
    <property type="project" value="UniProtKB-KW"/>
</dbReference>
<organism evidence="5 6">
    <name type="scientific">Anolis carolinensis</name>
    <name type="common">Green anole</name>
    <name type="synonym">American chameleon</name>
    <dbReference type="NCBI Taxonomy" id="28377"/>
    <lineage>
        <taxon>Eukaryota</taxon>
        <taxon>Metazoa</taxon>
        <taxon>Chordata</taxon>
        <taxon>Craniata</taxon>
        <taxon>Vertebrata</taxon>
        <taxon>Euteleostomi</taxon>
        <taxon>Lepidosauria</taxon>
        <taxon>Squamata</taxon>
        <taxon>Bifurcata</taxon>
        <taxon>Unidentata</taxon>
        <taxon>Episquamata</taxon>
        <taxon>Toxicofera</taxon>
        <taxon>Iguania</taxon>
        <taxon>Dactyloidae</taxon>
        <taxon>Anolis</taxon>
    </lineage>
</organism>
<protein>
    <submittedName>
        <fullName evidence="5">Uncharacterized protein</fullName>
    </submittedName>
</protein>
<reference evidence="5" key="3">
    <citation type="submission" date="2025-09" db="UniProtKB">
        <authorList>
            <consortium name="Ensembl"/>
        </authorList>
    </citation>
    <scope>IDENTIFICATION</scope>
</reference>
<dbReference type="PRINTS" id="PR00775">
    <property type="entry name" value="HEATSHOCK90"/>
</dbReference>
<evidence type="ECO:0000313" key="5">
    <source>
        <dbReference type="Ensembl" id="ENSACAP00000040033.1"/>
    </source>
</evidence>
<evidence type="ECO:0000256" key="1">
    <source>
        <dbReference type="ARBA" id="ARBA00008239"/>
    </source>
</evidence>
<dbReference type="InterPro" id="IPR019805">
    <property type="entry name" value="Heat_shock_protein_90_CS"/>
</dbReference>
<reference evidence="5 6" key="1">
    <citation type="submission" date="2009-12" db="EMBL/GenBank/DDBJ databases">
        <title>The Genome Sequence of Anolis carolinensis (Green Anole Lizard).</title>
        <authorList>
            <consortium name="The Genome Sequencing Platform"/>
            <person name="Di Palma F."/>
            <person name="Alfoldi J."/>
            <person name="Heiman D."/>
            <person name="Young S."/>
            <person name="Grabherr M."/>
            <person name="Johnson J."/>
            <person name="Lander E.S."/>
            <person name="Lindblad-Toh K."/>
        </authorList>
    </citation>
    <scope>NUCLEOTIDE SEQUENCE [LARGE SCALE GENOMIC DNA]</scope>
    <source>
        <strain evidence="5 6">JBL SC #1</strain>
    </source>
</reference>
<dbReference type="InterPro" id="IPR001404">
    <property type="entry name" value="Hsp90_fam"/>
</dbReference>
<proteinExistence type="inferred from homology"/>
<dbReference type="Proteomes" id="UP000001646">
    <property type="component" value="Chromosome 4"/>
</dbReference>
<reference evidence="5" key="2">
    <citation type="submission" date="2025-08" db="UniProtKB">
        <authorList>
            <consortium name="Ensembl"/>
        </authorList>
    </citation>
    <scope>IDENTIFICATION</scope>
</reference>
<dbReference type="PROSITE" id="PS00298">
    <property type="entry name" value="HSP90"/>
    <property type="match status" value="1"/>
</dbReference>
<name>A0A803TXU3_ANOCA</name>
<dbReference type="GO" id="GO:0051082">
    <property type="term" value="F:unfolded protein binding"/>
    <property type="evidence" value="ECO:0007669"/>
    <property type="project" value="InterPro"/>
</dbReference>
<accession>A0A803TXU3</accession>
<keyword evidence="2" id="KW-0547">Nucleotide-binding</keyword>
<dbReference type="InterPro" id="IPR020575">
    <property type="entry name" value="Hsp90_N"/>
</dbReference>
<keyword evidence="6" id="KW-1185">Reference proteome</keyword>
<dbReference type="SUPFAM" id="SSF55874">
    <property type="entry name" value="ATPase domain of HSP90 chaperone/DNA topoisomerase II/histidine kinase"/>
    <property type="match status" value="1"/>
</dbReference>
<keyword evidence="3" id="KW-0067">ATP-binding</keyword>
<dbReference type="AlphaFoldDB" id="A0A803TXU3"/>
<dbReference type="PANTHER" id="PTHR11528">
    <property type="entry name" value="HEAT SHOCK PROTEIN 90 FAMILY MEMBER"/>
    <property type="match status" value="1"/>
</dbReference>
<comment type="similarity">
    <text evidence="1">Belongs to the heat shock protein 90 family.</text>
</comment>
<sequence length="187" mass="21658">MKQAVLLIPQFGRNTLDQSSVILLFLKKNRYHFFIFLTYFNCCILSSTPSNSTELGHRSGILRFGMTTWLDSWTRKLMPEEVQTQDQPMELEVETFAFQAEITQLIINAFYSNKEIFLRELIFNFSYALDKIPYENLTDPSKLDYKINLIPTTDLVNNLGTIAKSGTKAFLEALQTAPWHQEMQSQP</sequence>
<dbReference type="InterPro" id="IPR036890">
    <property type="entry name" value="HATPase_C_sf"/>
</dbReference>
<evidence type="ECO:0000256" key="3">
    <source>
        <dbReference type="ARBA" id="ARBA00022840"/>
    </source>
</evidence>
<dbReference type="Gene3D" id="3.30.565.10">
    <property type="entry name" value="Histidine kinase-like ATPase, C-terminal domain"/>
    <property type="match status" value="1"/>
</dbReference>
<dbReference type="GO" id="GO:0140662">
    <property type="term" value="F:ATP-dependent protein folding chaperone"/>
    <property type="evidence" value="ECO:0007669"/>
    <property type="project" value="InterPro"/>
</dbReference>